<evidence type="ECO:0000313" key="4">
    <source>
        <dbReference type="Proteomes" id="UP000836841"/>
    </source>
</evidence>
<feature type="domain" description="PGG" evidence="2">
    <location>
        <begin position="300"/>
        <end position="373"/>
    </location>
</feature>
<dbReference type="SMART" id="SM00248">
    <property type="entry name" value="ANK"/>
    <property type="match status" value="4"/>
</dbReference>
<dbReference type="Pfam" id="PF13962">
    <property type="entry name" value="PGG"/>
    <property type="match status" value="1"/>
</dbReference>
<feature type="transmembrane region" description="Helical" evidence="1">
    <location>
        <begin position="347"/>
        <end position="375"/>
    </location>
</feature>
<name>A0AAU9SN34_THLAR</name>
<organism evidence="3 4">
    <name type="scientific">Thlaspi arvense</name>
    <name type="common">Field penny-cress</name>
    <dbReference type="NCBI Taxonomy" id="13288"/>
    <lineage>
        <taxon>Eukaryota</taxon>
        <taxon>Viridiplantae</taxon>
        <taxon>Streptophyta</taxon>
        <taxon>Embryophyta</taxon>
        <taxon>Tracheophyta</taxon>
        <taxon>Spermatophyta</taxon>
        <taxon>Magnoliopsida</taxon>
        <taxon>eudicotyledons</taxon>
        <taxon>Gunneridae</taxon>
        <taxon>Pentapetalae</taxon>
        <taxon>rosids</taxon>
        <taxon>malvids</taxon>
        <taxon>Brassicales</taxon>
        <taxon>Brassicaceae</taxon>
        <taxon>Thlaspideae</taxon>
        <taxon>Thlaspi</taxon>
    </lineage>
</organism>
<evidence type="ECO:0000313" key="3">
    <source>
        <dbReference type="EMBL" id="CAH2071056.1"/>
    </source>
</evidence>
<sequence>GTRKAMSIVVDVTRVSDMNAVQYGDIETLYKLIAEDPNILGHLDKVPFCETPLHIATKKGQTHFAMELMTLKPSLASKLNASGFSPMHLALHNNHVRMVRGFVAIDSSLVSIKERGRITPLHHVAGIGDAELLSEFLLTSVQIAVKNHQLMAFKVLLGWVKRVNKKEILDWKDEDGNTVFHIAASINHTEFLLSSKKSCLDIAIRFFILKLLWLLHKTAKNKAKNLDGKTAMDRLRTHQSPCFPKARKFFHNVRERLPCCSTMTLAGYLSKNLSFIENRNNLLGLSNLCMIGDMSINSSNLRDAILVVAILIVTATYQAGLSPPGRFWQDDANDHYAGKMTMSFSDALFFVVPNAVAFLSSLYVIIVLIIGLPMWNGGLEYRYICIIQHYITESTGHLRIYITMLFATFMAFIVDKRRRYQVDFPASCFNSSGGEHHLYLLLFIGLCVIVVVRVTGQLILILN</sequence>
<feature type="transmembrane region" description="Helical" evidence="1">
    <location>
        <begin position="396"/>
        <end position="414"/>
    </location>
</feature>
<dbReference type="InterPro" id="IPR002110">
    <property type="entry name" value="Ankyrin_rpt"/>
</dbReference>
<feature type="transmembrane region" description="Helical" evidence="1">
    <location>
        <begin position="304"/>
        <end position="321"/>
    </location>
</feature>
<keyword evidence="4" id="KW-1185">Reference proteome</keyword>
<keyword evidence="1" id="KW-0812">Transmembrane</keyword>
<dbReference type="InterPro" id="IPR036770">
    <property type="entry name" value="Ankyrin_rpt-contain_sf"/>
</dbReference>
<dbReference type="Gene3D" id="1.25.40.20">
    <property type="entry name" value="Ankyrin repeat-containing domain"/>
    <property type="match status" value="1"/>
</dbReference>
<dbReference type="Proteomes" id="UP000836841">
    <property type="component" value="Chromosome 6"/>
</dbReference>
<keyword evidence="1" id="KW-0472">Membrane</keyword>
<feature type="non-terminal residue" evidence="3">
    <location>
        <position position="1"/>
    </location>
</feature>
<evidence type="ECO:0000256" key="1">
    <source>
        <dbReference type="SAM" id="Phobius"/>
    </source>
</evidence>
<proteinExistence type="predicted"/>
<protein>
    <recommendedName>
        <fullName evidence="2">PGG domain-containing protein</fullName>
    </recommendedName>
</protein>
<gene>
    <name evidence="3" type="ORF">TAV2_LOCUS20147</name>
</gene>
<dbReference type="PANTHER" id="PTHR24128:SF24">
    <property type="entry name" value="ANKYRIN REPEAT PROTEIN"/>
    <property type="match status" value="1"/>
</dbReference>
<dbReference type="Pfam" id="PF12796">
    <property type="entry name" value="Ank_2"/>
    <property type="match status" value="1"/>
</dbReference>
<accession>A0AAU9SN34</accession>
<dbReference type="InterPro" id="IPR026961">
    <property type="entry name" value="PGG_dom"/>
</dbReference>
<keyword evidence="1" id="KW-1133">Transmembrane helix</keyword>
<dbReference type="EMBL" id="OU466862">
    <property type="protein sequence ID" value="CAH2071056.1"/>
    <property type="molecule type" value="Genomic_DNA"/>
</dbReference>
<reference evidence="3 4" key="1">
    <citation type="submission" date="2022-03" db="EMBL/GenBank/DDBJ databases">
        <authorList>
            <person name="Nunn A."/>
            <person name="Chopra R."/>
            <person name="Nunn A."/>
            <person name="Contreras Garrido A."/>
        </authorList>
    </citation>
    <scope>NUCLEOTIDE SEQUENCE [LARGE SCALE GENOMIC DNA]</scope>
</reference>
<dbReference type="SUPFAM" id="SSF48403">
    <property type="entry name" value="Ankyrin repeat"/>
    <property type="match status" value="1"/>
</dbReference>
<feature type="transmembrane region" description="Helical" evidence="1">
    <location>
        <begin position="439"/>
        <end position="462"/>
    </location>
</feature>
<dbReference type="AlphaFoldDB" id="A0AAU9SN34"/>
<dbReference type="PANTHER" id="PTHR24128">
    <property type="entry name" value="HOMEOBOX PROTEIN WARIAI"/>
    <property type="match status" value="1"/>
</dbReference>
<evidence type="ECO:0000259" key="2">
    <source>
        <dbReference type="Pfam" id="PF13962"/>
    </source>
</evidence>